<feature type="domain" description="Glycosyltransferase 2-like" evidence="4">
    <location>
        <begin position="13"/>
        <end position="127"/>
    </location>
</feature>
<dbReference type="Gene3D" id="3.90.550.10">
    <property type="entry name" value="Spore Coat Polysaccharide Biosynthesis Protein SpsA, Chain A"/>
    <property type="match status" value="1"/>
</dbReference>
<evidence type="ECO:0000256" key="2">
    <source>
        <dbReference type="ARBA" id="ARBA00022676"/>
    </source>
</evidence>
<dbReference type="InterPro" id="IPR050834">
    <property type="entry name" value="Glycosyltransf_2"/>
</dbReference>
<dbReference type="Pfam" id="PF00535">
    <property type="entry name" value="Glycos_transf_2"/>
    <property type="match status" value="1"/>
</dbReference>
<dbReference type="Pfam" id="PF10111">
    <property type="entry name" value="Glyco_tranf_2_2"/>
    <property type="match status" value="1"/>
</dbReference>
<evidence type="ECO:0000259" key="5">
    <source>
        <dbReference type="Pfam" id="PF10111"/>
    </source>
</evidence>
<comment type="similarity">
    <text evidence="1">Belongs to the glycosyltransferase 2 family.</text>
</comment>
<dbReference type="InterPro" id="IPR019290">
    <property type="entry name" value="GlycosylTrfase-like_prok"/>
</dbReference>
<feature type="domain" description="Glycosyltransferase 2-like prokaryotic type" evidence="5">
    <location>
        <begin position="165"/>
        <end position="218"/>
    </location>
</feature>
<proteinExistence type="inferred from homology"/>
<organism evidence="6 7">
    <name type="scientific">Stieleria bergensis</name>
    <dbReference type="NCBI Taxonomy" id="2528025"/>
    <lineage>
        <taxon>Bacteria</taxon>
        <taxon>Pseudomonadati</taxon>
        <taxon>Planctomycetota</taxon>
        <taxon>Planctomycetia</taxon>
        <taxon>Pirellulales</taxon>
        <taxon>Pirellulaceae</taxon>
        <taxon>Stieleria</taxon>
    </lineage>
</organism>
<dbReference type="CDD" id="cd00761">
    <property type="entry name" value="Glyco_tranf_GTA_type"/>
    <property type="match status" value="1"/>
</dbReference>
<dbReference type="PANTHER" id="PTHR43685">
    <property type="entry name" value="GLYCOSYLTRANSFERASE"/>
    <property type="match status" value="1"/>
</dbReference>
<dbReference type="OrthoDB" id="9784574at2"/>
<dbReference type="SUPFAM" id="SSF53448">
    <property type="entry name" value="Nucleotide-diphospho-sugar transferases"/>
    <property type="match status" value="1"/>
</dbReference>
<evidence type="ECO:0000313" key="6">
    <source>
        <dbReference type="EMBL" id="QDT60790.1"/>
    </source>
</evidence>
<gene>
    <name evidence="6" type="primary">kfoC_2</name>
    <name evidence="6" type="ORF">SV7mr_33170</name>
</gene>
<evidence type="ECO:0000256" key="1">
    <source>
        <dbReference type="ARBA" id="ARBA00006739"/>
    </source>
</evidence>
<dbReference type="RefSeq" id="WP_145273999.1">
    <property type="nucleotide sequence ID" value="NZ_CP036272.1"/>
</dbReference>
<evidence type="ECO:0000313" key="7">
    <source>
        <dbReference type="Proteomes" id="UP000315003"/>
    </source>
</evidence>
<evidence type="ECO:0000256" key="3">
    <source>
        <dbReference type="ARBA" id="ARBA00022679"/>
    </source>
</evidence>
<dbReference type="EMBL" id="CP036272">
    <property type="protein sequence ID" value="QDT60790.1"/>
    <property type="molecule type" value="Genomic_DNA"/>
</dbReference>
<evidence type="ECO:0000259" key="4">
    <source>
        <dbReference type="Pfam" id="PF00535"/>
    </source>
</evidence>
<keyword evidence="2" id="KW-0328">Glycosyltransferase</keyword>
<sequence>MSAGDAGEWPEVTVAIPAYNLQSYLPDTIRSVQSQDYPGKVRILVLDDGSTDQTLALAQQMAERDPAMVVISQANQGRALARQRLLETCETEFMAWIDADDLATPTWLTDQVSRWNEDSELAAVGGQGYAMLPDGLPLGPIEHPLESAAIEQRHVEGHANAFFQSCVTTKRSKLLQAGGYREKYHAAEDYDLWLRLTELAPIVNVDRLHLLYRVHAASANWTLTHVQKEQGHQILNEARIRRGLQTRQSLVHPINDPHLDDRNRRLYWINIALKHGNAYSGLRMSWTALGRHPGQPLVWAAMLLCLMDTVTCLGNRTKRFVPGQQPQIRTLPRFSAYRLARWAVHVKRRFRKAG</sequence>
<dbReference type="PANTHER" id="PTHR43685:SF5">
    <property type="entry name" value="GLYCOSYLTRANSFERASE EPSE-RELATED"/>
    <property type="match status" value="1"/>
</dbReference>
<keyword evidence="3" id="KW-0808">Transferase</keyword>
<protein>
    <submittedName>
        <fullName evidence="6">Chondroitin synthase</fullName>
    </submittedName>
</protein>
<dbReference type="Proteomes" id="UP000315003">
    <property type="component" value="Chromosome"/>
</dbReference>
<dbReference type="AlphaFoldDB" id="A0A517SXC2"/>
<dbReference type="InterPro" id="IPR001173">
    <property type="entry name" value="Glyco_trans_2-like"/>
</dbReference>
<name>A0A517SXC2_9BACT</name>
<keyword evidence="7" id="KW-1185">Reference proteome</keyword>
<dbReference type="GO" id="GO:0016757">
    <property type="term" value="F:glycosyltransferase activity"/>
    <property type="evidence" value="ECO:0007669"/>
    <property type="project" value="UniProtKB-KW"/>
</dbReference>
<dbReference type="InterPro" id="IPR029044">
    <property type="entry name" value="Nucleotide-diphossugar_trans"/>
</dbReference>
<reference evidence="6 7" key="1">
    <citation type="submission" date="2019-02" db="EMBL/GenBank/DDBJ databases">
        <title>Deep-cultivation of Planctomycetes and their phenomic and genomic characterization uncovers novel biology.</title>
        <authorList>
            <person name="Wiegand S."/>
            <person name="Jogler M."/>
            <person name="Boedeker C."/>
            <person name="Pinto D."/>
            <person name="Vollmers J."/>
            <person name="Rivas-Marin E."/>
            <person name="Kohn T."/>
            <person name="Peeters S.H."/>
            <person name="Heuer A."/>
            <person name="Rast P."/>
            <person name="Oberbeckmann S."/>
            <person name="Bunk B."/>
            <person name="Jeske O."/>
            <person name="Meyerdierks A."/>
            <person name="Storesund J.E."/>
            <person name="Kallscheuer N."/>
            <person name="Luecker S."/>
            <person name="Lage O.M."/>
            <person name="Pohl T."/>
            <person name="Merkel B.J."/>
            <person name="Hornburger P."/>
            <person name="Mueller R.-W."/>
            <person name="Bruemmer F."/>
            <person name="Labrenz M."/>
            <person name="Spormann A.M."/>
            <person name="Op den Camp H."/>
            <person name="Overmann J."/>
            <person name="Amann R."/>
            <person name="Jetten M.S.M."/>
            <person name="Mascher T."/>
            <person name="Medema M.H."/>
            <person name="Devos D.P."/>
            <person name="Kaster A.-K."/>
            <person name="Ovreas L."/>
            <person name="Rohde M."/>
            <person name="Galperin M.Y."/>
            <person name="Jogler C."/>
        </authorList>
    </citation>
    <scope>NUCLEOTIDE SEQUENCE [LARGE SCALE GENOMIC DNA]</scope>
    <source>
        <strain evidence="6 7">SV_7m_r</strain>
    </source>
</reference>
<accession>A0A517SXC2</accession>